<evidence type="ECO:0000313" key="1">
    <source>
        <dbReference type="EMBL" id="KKZ14146.1"/>
    </source>
</evidence>
<proteinExistence type="predicted"/>
<organism evidence="1 2">
    <name type="scientific">Candidatus Synechococcus spongiarum 142</name>
    <dbReference type="NCBI Taxonomy" id="1608213"/>
    <lineage>
        <taxon>Bacteria</taxon>
        <taxon>Bacillati</taxon>
        <taxon>Cyanobacteriota</taxon>
        <taxon>Cyanophyceae</taxon>
        <taxon>Synechococcales</taxon>
        <taxon>Synechococcaceae</taxon>
        <taxon>Synechococcus</taxon>
    </lineage>
</organism>
<name>A0A6N3X870_9SYNE</name>
<protein>
    <submittedName>
        <fullName evidence="1">Uncharacterized protein</fullName>
    </submittedName>
</protein>
<dbReference type="EMBL" id="JXUO01000185">
    <property type="protein sequence ID" value="KKZ14146.1"/>
    <property type="molecule type" value="Genomic_DNA"/>
</dbReference>
<evidence type="ECO:0000313" key="2">
    <source>
        <dbReference type="Proteomes" id="UP000035054"/>
    </source>
</evidence>
<reference evidence="1 2" key="1">
    <citation type="submission" date="2015-01" db="EMBL/GenBank/DDBJ databases">
        <title>Lifestyle Evolution in Cyanobacterial Symbionts of Sponges.</title>
        <authorList>
            <person name="Burgsdorf I."/>
            <person name="Slaby B.M."/>
            <person name="Handley K.M."/>
            <person name="Haber M."/>
            <person name="Blom J."/>
            <person name="Marshall C.W."/>
            <person name="Gilbert J.A."/>
            <person name="Hentschel U."/>
            <person name="Steindler L."/>
        </authorList>
    </citation>
    <scope>NUCLEOTIDE SEQUENCE [LARGE SCALE GENOMIC DNA]</scope>
    <source>
        <strain evidence="1">142</strain>
    </source>
</reference>
<dbReference type="AlphaFoldDB" id="A0A6N3X870"/>
<accession>A0A6N3X870</accession>
<gene>
    <name evidence="1" type="ORF">TH68_05615</name>
</gene>
<dbReference type="Proteomes" id="UP000035054">
    <property type="component" value="Unassembled WGS sequence"/>
</dbReference>
<sequence length="71" mass="8531">MMYLLESETRRYILIGQFFNQNVLLGYGRCTKQISPARIPRKTCMYRTGIEREIIRRSKACRYDVDLSYFP</sequence>
<comment type="caution">
    <text evidence="1">The sequence shown here is derived from an EMBL/GenBank/DDBJ whole genome shotgun (WGS) entry which is preliminary data.</text>
</comment>